<keyword evidence="1" id="KW-0812">Transmembrane</keyword>
<sequence length="108" mass="11898">MKTRPPPPSKIIRRLGDVFGGILVLGFVVSALSCWTRYERHMSIAGWPSLSLETMQFLFADGALLQRIQHWFAAWAFLVASGGFALLAVAGLRWAVIRARDALAVRGS</sequence>
<evidence type="ECO:0000313" key="3">
    <source>
        <dbReference type="Proteomes" id="UP000469949"/>
    </source>
</evidence>
<dbReference type="PROSITE" id="PS51257">
    <property type="entry name" value="PROKAR_LIPOPROTEIN"/>
    <property type="match status" value="1"/>
</dbReference>
<dbReference type="EMBL" id="WEKV01000026">
    <property type="protein sequence ID" value="KAB7781872.1"/>
    <property type="molecule type" value="Genomic_DNA"/>
</dbReference>
<accession>A0A833MU74</accession>
<keyword evidence="1" id="KW-1133">Transmembrane helix</keyword>
<gene>
    <name evidence="2" type="ORF">F8B43_5665</name>
</gene>
<evidence type="ECO:0008006" key="4">
    <source>
        <dbReference type="Google" id="ProtNLM"/>
    </source>
</evidence>
<protein>
    <recommendedName>
        <fullName evidence="4">Transmembrane protein</fullName>
    </recommendedName>
</protein>
<evidence type="ECO:0000256" key="1">
    <source>
        <dbReference type="SAM" id="Phobius"/>
    </source>
</evidence>
<organism evidence="2 3">
    <name type="scientific">Methylorubrum populi</name>
    <dbReference type="NCBI Taxonomy" id="223967"/>
    <lineage>
        <taxon>Bacteria</taxon>
        <taxon>Pseudomonadati</taxon>
        <taxon>Pseudomonadota</taxon>
        <taxon>Alphaproteobacteria</taxon>
        <taxon>Hyphomicrobiales</taxon>
        <taxon>Methylobacteriaceae</taxon>
        <taxon>Methylorubrum</taxon>
    </lineage>
</organism>
<dbReference type="Proteomes" id="UP000469949">
    <property type="component" value="Unassembled WGS sequence"/>
</dbReference>
<comment type="caution">
    <text evidence="2">The sequence shown here is derived from an EMBL/GenBank/DDBJ whole genome shotgun (WGS) entry which is preliminary data.</text>
</comment>
<name>A0A833MU74_9HYPH</name>
<proteinExistence type="predicted"/>
<dbReference type="AlphaFoldDB" id="A0A833MU74"/>
<feature type="transmembrane region" description="Helical" evidence="1">
    <location>
        <begin position="72"/>
        <end position="96"/>
    </location>
</feature>
<evidence type="ECO:0000313" key="2">
    <source>
        <dbReference type="EMBL" id="KAB7781872.1"/>
    </source>
</evidence>
<keyword evidence="1" id="KW-0472">Membrane</keyword>
<reference evidence="2 3" key="1">
    <citation type="submission" date="2019-10" db="EMBL/GenBank/DDBJ databases">
        <title>Draft Genome Sequence of the Caffeine Degrading Methylotroph Methylorubrum populi PINKEL.</title>
        <authorList>
            <person name="Dawson S.C."/>
            <person name="Zhang X."/>
            <person name="Wright M.E."/>
            <person name="Sharma G."/>
            <person name="Langner J.T."/>
            <person name="Ditty J.L."/>
            <person name="Subuyuj G.A."/>
        </authorList>
    </citation>
    <scope>NUCLEOTIDE SEQUENCE [LARGE SCALE GENOMIC DNA]</scope>
    <source>
        <strain evidence="2 3">Pinkel</strain>
    </source>
</reference>
<feature type="transmembrane region" description="Helical" evidence="1">
    <location>
        <begin position="18"/>
        <end position="38"/>
    </location>
</feature>